<dbReference type="Pfam" id="PF05266">
    <property type="entry name" value="DUF724"/>
    <property type="match status" value="1"/>
</dbReference>
<gene>
    <name evidence="4" type="ORF">EUTSA_v10016065mg</name>
</gene>
<protein>
    <submittedName>
        <fullName evidence="4">Uncharacterized protein</fullName>
    </submittedName>
</protein>
<sequence>MAEDGSGSEGGGSEREKTLAEWKECESTEAFKRWPQRPHFNAPGFLQIPLVVRERFALALFQSFLDVVEELENQGKDIPRSRLDKQKEGLVALEMSYGFDSRGPLSKIEEILSVKDKEADLLEEQHGDKSSEEPETVNTTTLVRRGKKQSKKQGKKQL</sequence>
<keyword evidence="1" id="KW-0813">Transport</keyword>
<organism evidence="4 5">
    <name type="scientific">Eutrema salsugineum</name>
    <name type="common">Saltwater cress</name>
    <name type="synonym">Sisymbrium salsugineum</name>
    <dbReference type="NCBI Taxonomy" id="72664"/>
    <lineage>
        <taxon>Eukaryota</taxon>
        <taxon>Viridiplantae</taxon>
        <taxon>Streptophyta</taxon>
        <taxon>Embryophyta</taxon>
        <taxon>Tracheophyta</taxon>
        <taxon>Spermatophyta</taxon>
        <taxon>Magnoliopsida</taxon>
        <taxon>eudicotyledons</taxon>
        <taxon>Gunneridae</taxon>
        <taxon>Pentapetalae</taxon>
        <taxon>rosids</taxon>
        <taxon>malvids</taxon>
        <taxon>Brassicales</taxon>
        <taxon>Brassicaceae</taxon>
        <taxon>Eutremeae</taxon>
        <taxon>Eutrema</taxon>
    </lineage>
</organism>
<evidence type="ECO:0000256" key="2">
    <source>
        <dbReference type="ARBA" id="ARBA00022604"/>
    </source>
</evidence>
<evidence type="ECO:0000313" key="4">
    <source>
        <dbReference type="EMBL" id="ESQ40603.1"/>
    </source>
</evidence>
<dbReference type="EMBL" id="KI517464">
    <property type="protein sequence ID" value="ESQ40603.1"/>
    <property type="molecule type" value="Genomic_DNA"/>
</dbReference>
<proteinExistence type="predicted"/>
<keyword evidence="2" id="KW-0341">Growth regulation</keyword>
<evidence type="ECO:0000313" key="5">
    <source>
        <dbReference type="Proteomes" id="UP000030689"/>
    </source>
</evidence>
<feature type="compositionally biased region" description="Basic residues" evidence="3">
    <location>
        <begin position="144"/>
        <end position="158"/>
    </location>
</feature>
<dbReference type="Proteomes" id="UP000030689">
    <property type="component" value="Unassembled WGS sequence"/>
</dbReference>
<dbReference type="AlphaFoldDB" id="V4LLC3"/>
<evidence type="ECO:0000256" key="3">
    <source>
        <dbReference type="SAM" id="MobiDB-lite"/>
    </source>
</evidence>
<dbReference type="Gramene" id="ESQ40603">
    <property type="protein sequence ID" value="ESQ40603"/>
    <property type="gene ID" value="EUTSA_v10016065mg"/>
</dbReference>
<keyword evidence="5" id="KW-1185">Reference proteome</keyword>
<evidence type="ECO:0000256" key="1">
    <source>
        <dbReference type="ARBA" id="ARBA00022448"/>
    </source>
</evidence>
<feature type="compositionally biased region" description="Basic and acidic residues" evidence="3">
    <location>
        <begin position="119"/>
        <end position="132"/>
    </location>
</feature>
<dbReference type="InterPro" id="IPR007930">
    <property type="entry name" value="DUF724"/>
</dbReference>
<accession>V4LLC3</accession>
<reference evidence="4 5" key="1">
    <citation type="journal article" date="2013" name="Front. Plant Sci.">
        <title>The Reference Genome of the Halophytic Plant Eutrema salsugineum.</title>
        <authorList>
            <person name="Yang R."/>
            <person name="Jarvis D.E."/>
            <person name="Chen H."/>
            <person name="Beilstein M.A."/>
            <person name="Grimwood J."/>
            <person name="Jenkins J."/>
            <person name="Shu S."/>
            <person name="Prochnik S."/>
            <person name="Xin M."/>
            <person name="Ma C."/>
            <person name="Schmutz J."/>
            <person name="Wing R.A."/>
            <person name="Mitchell-Olds T."/>
            <person name="Schumaker K.S."/>
            <person name="Wang X."/>
        </authorList>
    </citation>
    <scope>NUCLEOTIDE SEQUENCE [LARGE SCALE GENOMIC DNA]</scope>
</reference>
<dbReference type="KEGG" id="eus:EUTSA_v10016065mg"/>
<name>V4LLC3_EUTSA</name>
<feature type="region of interest" description="Disordered" evidence="3">
    <location>
        <begin position="119"/>
        <end position="158"/>
    </location>
</feature>